<dbReference type="Pfam" id="PF25597">
    <property type="entry name" value="SH3_retrovirus"/>
    <property type="match status" value="1"/>
</dbReference>
<sequence length="124" mass="14445">MLVPINATRPKLDTKAVHCTVGYSDKSKAYRDWNPATRAIVISRDVVFDEDSAYSGKGQRPRDRTKQHMFMSQSHFIIDLLQKYNMSQHTHKVRFTTAPCSPDRGCWHFRTRIHTNKHYAVHAM</sequence>
<dbReference type="Proteomes" id="UP000820818">
    <property type="component" value="Linkage Group LG9"/>
</dbReference>
<dbReference type="InterPro" id="IPR057670">
    <property type="entry name" value="SH3_retrovirus"/>
</dbReference>
<feature type="domain" description="Retroviral polymerase SH3-like" evidence="1">
    <location>
        <begin position="3"/>
        <end position="57"/>
    </location>
</feature>
<evidence type="ECO:0000313" key="3">
    <source>
        <dbReference type="Proteomes" id="UP000820818"/>
    </source>
</evidence>
<evidence type="ECO:0000259" key="1">
    <source>
        <dbReference type="Pfam" id="PF25597"/>
    </source>
</evidence>
<keyword evidence="3" id="KW-1185">Reference proteome</keyword>
<dbReference type="AlphaFoldDB" id="A0AAD5L1T2"/>
<proteinExistence type="predicted"/>
<gene>
    <name evidence="2" type="ORF">GHT06_021613</name>
</gene>
<accession>A0AAD5L1T2</accession>
<evidence type="ECO:0000313" key="2">
    <source>
        <dbReference type="EMBL" id="KAI9553685.1"/>
    </source>
</evidence>
<dbReference type="EMBL" id="WJBH02000009">
    <property type="protein sequence ID" value="KAI9553685.1"/>
    <property type="molecule type" value="Genomic_DNA"/>
</dbReference>
<organism evidence="2 3">
    <name type="scientific">Daphnia sinensis</name>
    <dbReference type="NCBI Taxonomy" id="1820382"/>
    <lineage>
        <taxon>Eukaryota</taxon>
        <taxon>Metazoa</taxon>
        <taxon>Ecdysozoa</taxon>
        <taxon>Arthropoda</taxon>
        <taxon>Crustacea</taxon>
        <taxon>Branchiopoda</taxon>
        <taxon>Diplostraca</taxon>
        <taxon>Cladocera</taxon>
        <taxon>Anomopoda</taxon>
        <taxon>Daphniidae</taxon>
        <taxon>Daphnia</taxon>
        <taxon>Daphnia similis group</taxon>
    </lineage>
</organism>
<protein>
    <submittedName>
        <fullName evidence="2">Integrase</fullName>
    </submittedName>
</protein>
<comment type="caution">
    <text evidence="2">The sequence shown here is derived from an EMBL/GenBank/DDBJ whole genome shotgun (WGS) entry which is preliminary data.</text>
</comment>
<name>A0AAD5L1T2_9CRUS</name>
<reference evidence="2 3" key="1">
    <citation type="submission" date="2022-05" db="EMBL/GenBank/DDBJ databases">
        <title>A multi-omics perspective on studying reproductive biology in Daphnia sinensis.</title>
        <authorList>
            <person name="Jia J."/>
        </authorList>
    </citation>
    <scope>NUCLEOTIDE SEQUENCE [LARGE SCALE GENOMIC DNA]</scope>
    <source>
        <strain evidence="2 3">WSL</strain>
    </source>
</reference>